<dbReference type="EMBL" id="KZ308468">
    <property type="protein sequence ID" value="KAG8230160.1"/>
    <property type="molecule type" value="Genomic_DNA"/>
</dbReference>
<dbReference type="Pfam" id="PF00270">
    <property type="entry name" value="DEAD"/>
    <property type="match status" value="1"/>
</dbReference>
<accession>A0A8K0KAG4</accession>
<dbReference type="GO" id="GO:0016787">
    <property type="term" value="F:hydrolase activity"/>
    <property type="evidence" value="ECO:0007669"/>
    <property type="project" value="UniProtKB-KW"/>
</dbReference>
<dbReference type="SMART" id="SM00487">
    <property type="entry name" value="DEXDc"/>
    <property type="match status" value="1"/>
</dbReference>
<dbReference type="GO" id="GO:0005524">
    <property type="term" value="F:ATP binding"/>
    <property type="evidence" value="ECO:0007669"/>
    <property type="project" value="UniProtKB-UniRule"/>
</dbReference>
<reference evidence="7" key="1">
    <citation type="submission" date="2013-04" db="EMBL/GenBank/DDBJ databases">
        <authorList>
            <person name="Qu J."/>
            <person name="Murali S.C."/>
            <person name="Bandaranaike D."/>
            <person name="Bellair M."/>
            <person name="Blankenburg K."/>
            <person name="Chao H."/>
            <person name="Dinh H."/>
            <person name="Doddapaneni H."/>
            <person name="Downs B."/>
            <person name="Dugan-Rocha S."/>
            <person name="Elkadiri S."/>
            <person name="Gnanaolivu R.D."/>
            <person name="Hernandez B."/>
            <person name="Javaid M."/>
            <person name="Jayaseelan J.C."/>
            <person name="Lee S."/>
            <person name="Li M."/>
            <person name="Ming W."/>
            <person name="Munidasa M."/>
            <person name="Muniz J."/>
            <person name="Nguyen L."/>
            <person name="Ongeri F."/>
            <person name="Osuji N."/>
            <person name="Pu L.-L."/>
            <person name="Puazo M."/>
            <person name="Qu C."/>
            <person name="Quiroz J."/>
            <person name="Raj R."/>
            <person name="Weissenberger G."/>
            <person name="Xin Y."/>
            <person name="Zou X."/>
            <person name="Han Y."/>
            <person name="Richards S."/>
            <person name="Worley K."/>
            <person name="Muzny D."/>
            <person name="Gibbs R."/>
        </authorList>
    </citation>
    <scope>NUCLEOTIDE SEQUENCE</scope>
    <source>
        <strain evidence="7">Sampled in the wild</strain>
    </source>
</reference>
<dbReference type="InterPro" id="IPR011545">
    <property type="entry name" value="DEAD/DEAH_box_helicase_dom"/>
</dbReference>
<dbReference type="InterPro" id="IPR027417">
    <property type="entry name" value="P-loop_NTPase"/>
</dbReference>
<dbReference type="GO" id="GO:0003723">
    <property type="term" value="F:RNA binding"/>
    <property type="evidence" value="ECO:0007669"/>
    <property type="project" value="UniProtKB-UniRule"/>
</dbReference>
<evidence type="ECO:0000256" key="4">
    <source>
        <dbReference type="RuleBase" id="RU000492"/>
    </source>
</evidence>
<dbReference type="EC" id="3.6.4.13" evidence="5"/>
<dbReference type="GO" id="GO:0003724">
    <property type="term" value="F:RNA helicase activity"/>
    <property type="evidence" value="ECO:0007669"/>
    <property type="project" value="UniProtKB-EC"/>
</dbReference>
<keyword evidence="2 4" id="KW-0378">Hydrolase</keyword>
<comment type="function">
    <text evidence="5">RNA helicase.</text>
</comment>
<feature type="domain" description="Helicase ATP-binding" evidence="6">
    <location>
        <begin position="156"/>
        <end position="357"/>
    </location>
</feature>
<dbReference type="Gene3D" id="3.40.50.300">
    <property type="entry name" value="P-loop containing nucleotide triphosphate hydrolases"/>
    <property type="match status" value="1"/>
</dbReference>
<keyword evidence="3 4" id="KW-0067">ATP-binding</keyword>
<organism evidence="7 8">
    <name type="scientific">Ladona fulva</name>
    <name type="common">Scarce chaser dragonfly</name>
    <name type="synonym">Libellula fulva</name>
    <dbReference type="NCBI Taxonomy" id="123851"/>
    <lineage>
        <taxon>Eukaryota</taxon>
        <taxon>Metazoa</taxon>
        <taxon>Ecdysozoa</taxon>
        <taxon>Arthropoda</taxon>
        <taxon>Hexapoda</taxon>
        <taxon>Insecta</taxon>
        <taxon>Pterygota</taxon>
        <taxon>Palaeoptera</taxon>
        <taxon>Odonata</taxon>
        <taxon>Epiprocta</taxon>
        <taxon>Anisoptera</taxon>
        <taxon>Libelluloidea</taxon>
        <taxon>Libellulidae</taxon>
        <taxon>Ladona</taxon>
    </lineage>
</organism>
<comment type="similarity">
    <text evidence="4">Belongs to the DEAD box helicase family.</text>
</comment>
<dbReference type="PANTHER" id="PTHR24031">
    <property type="entry name" value="RNA HELICASE"/>
    <property type="match status" value="1"/>
</dbReference>
<dbReference type="AlphaFoldDB" id="A0A8K0KAG4"/>
<gene>
    <name evidence="7" type="ORF">J437_LFUL010411</name>
</gene>
<dbReference type="InterPro" id="IPR014001">
    <property type="entry name" value="Helicase_ATP-bd"/>
</dbReference>
<dbReference type="Proteomes" id="UP000792457">
    <property type="component" value="Unassembled WGS sequence"/>
</dbReference>
<dbReference type="SUPFAM" id="SSF52540">
    <property type="entry name" value="P-loop containing nucleoside triphosphate hydrolases"/>
    <property type="match status" value="1"/>
</dbReference>
<protein>
    <recommendedName>
        <fullName evidence="5">ATP-dependent RNA helicase</fullName>
        <ecNumber evidence="5">3.6.4.13</ecNumber>
    </recommendedName>
</protein>
<dbReference type="PROSITE" id="PS51192">
    <property type="entry name" value="HELICASE_ATP_BIND_1"/>
    <property type="match status" value="1"/>
</dbReference>
<dbReference type="CDD" id="cd17949">
    <property type="entry name" value="DEADc_DDX31"/>
    <property type="match status" value="1"/>
</dbReference>
<reference evidence="7" key="2">
    <citation type="submission" date="2017-10" db="EMBL/GenBank/DDBJ databases">
        <title>Ladona fulva Genome sequencing and assembly.</title>
        <authorList>
            <person name="Murali S."/>
            <person name="Richards S."/>
            <person name="Bandaranaike D."/>
            <person name="Bellair M."/>
            <person name="Blankenburg K."/>
            <person name="Chao H."/>
            <person name="Dinh H."/>
            <person name="Doddapaneni H."/>
            <person name="Dugan-Rocha S."/>
            <person name="Elkadiri S."/>
            <person name="Gnanaolivu R."/>
            <person name="Hernandez B."/>
            <person name="Skinner E."/>
            <person name="Javaid M."/>
            <person name="Lee S."/>
            <person name="Li M."/>
            <person name="Ming W."/>
            <person name="Munidasa M."/>
            <person name="Muniz J."/>
            <person name="Nguyen L."/>
            <person name="Hughes D."/>
            <person name="Osuji N."/>
            <person name="Pu L.-L."/>
            <person name="Puazo M."/>
            <person name="Qu C."/>
            <person name="Quiroz J."/>
            <person name="Raj R."/>
            <person name="Weissenberger G."/>
            <person name="Xin Y."/>
            <person name="Zou X."/>
            <person name="Han Y."/>
            <person name="Worley K."/>
            <person name="Muzny D."/>
            <person name="Gibbs R."/>
        </authorList>
    </citation>
    <scope>NUCLEOTIDE SEQUENCE</scope>
    <source>
        <strain evidence="7">Sampled in the wild</strain>
    </source>
</reference>
<evidence type="ECO:0000259" key="6">
    <source>
        <dbReference type="PROSITE" id="PS51192"/>
    </source>
</evidence>
<feature type="non-terminal residue" evidence="7">
    <location>
        <position position="463"/>
    </location>
</feature>
<evidence type="ECO:0000313" key="8">
    <source>
        <dbReference type="Proteomes" id="UP000792457"/>
    </source>
</evidence>
<comment type="domain">
    <text evidence="5">The Q motif is unique to and characteristic of the DEAD box family of RNA helicases and controls ATP binding and hydrolysis.</text>
</comment>
<dbReference type="InterPro" id="IPR000629">
    <property type="entry name" value="RNA-helicase_DEAD-box_CS"/>
</dbReference>
<dbReference type="OrthoDB" id="422663at2759"/>
<evidence type="ECO:0000313" key="7">
    <source>
        <dbReference type="EMBL" id="KAG8230160.1"/>
    </source>
</evidence>
<evidence type="ECO:0000256" key="1">
    <source>
        <dbReference type="ARBA" id="ARBA00022741"/>
    </source>
</evidence>
<keyword evidence="8" id="KW-1185">Reference proteome</keyword>
<comment type="caution">
    <text evidence="7">The sequence shown here is derived from an EMBL/GenBank/DDBJ whole genome shotgun (WGS) entry which is preliminary data.</text>
</comment>
<evidence type="ECO:0000256" key="5">
    <source>
        <dbReference type="RuleBase" id="RU365068"/>
    </source>
</evidence>
<sequence length="463" mass="51782">MLDSGGPKTMDNGESELFLNVCDINVEKPDSSKEKNAEKTIKPKKALLSKVLISKKLKAGVSVQGISVKKKLPVKVKPKKSKRFEDYSDVKKNLNVVKIKKLSSLSAKERTVDGASAQPLFTDDDFSNLNLHPHMVANLQKNLEVSKLTTVQKLAIPVITKGRDCLIRSQTGSGKTLTYAVPVVEALHNIRPKLKRNHGIMAVIVVPTRELALQTYECFLKVLKPYTWVVPGYLAGGEKRKSEKARLRKGVNILVSTPGRLVDHLNHTRNLQLQRVRFLVLDEADRMLDLGYEKDISSIVSYLDDCQCFARHLEWEGEEGVDAGEEPRKRQTILLSATLTSGVNKLAGLALKNPSKIDASGRDVEEDYFDIPQNIEQWYAVIPPKLRLVSLAAFIVWKCKMTQEKKLLVFCATQDIVDYLTELMTQVLGSAATKRDEEDPDSEEGEGLVEVEFFKLHGSMSQK</sequence>
<keyword evidence="5" id="KW-0694">RNA-binding</keyword>
<evidence type="ECO:0000256" key="2">
    <source>
        <dbReference type="ARBA" id="ARBA00022801"/>
    </source>
</evidence>
<evidence type="ECO:0000256" key="3">
    <source>
        <dbReference type="ARBA" id="ARBA00022840"/>
    </source>
</evidence>
<name>A0A8K0KAG4_LADFU</name>
<comment type="catalytic activity">
    <reaction evidence="5">
        <text>ATP + H2O = ADP + phosphate + H(+)</text>
        <dbReference type="Rhea" id="RHEA:13065"/>
        <dbReference type="ChEBI" id="CHEBI:15377"/>
        <dbReference type="ChEBI" id="CHEBI:15378"/>
        <dbReference type="ChEBI" id="CHEBI:30616"/>
        <dbReference type="ChEBI" id="CHEBI:43474"/>
        <dbReference type="ChEBI" id="CHEBI:456216"/>
        <dbReference type="EC" id="3.6.4.13"/>
    </reaction>
</comment>
<keyword evidence="1 4" id="KW-0547">Nucleotide-binding</keyword>
<proteinExistence type="inferred from homology"/>
<keyword evidence="4" id="KW-0347">Helicase</keyword>
<dbReference type="PROSITE" id="PS00039">
    <property type="entry name" value="DEAD_ATP_HELICASE"/>
    <property type="match status" value="1"/>
</dbReference>